<dbReference type="EMBL" id="CP068108">
    <property type="protein sequence ID" value="QQU01430.1"/>
    <property type="molecule type" value="Genomic_DNA"/>
</dbReference>
<dbReference type="GO" id="GO:0004180">
    <property type="term" value="F:carboxypeptidase activity"/>
    <property type="evidence" value="ECO:0007669"/>
    <property type="project" value="UniProtKB-KW"/>
</dbReference>
<protein>
    <submittedName>
        <fullName evidence="3">Carboxypeptidase-like regulatory domain-containing protein</fullName>
    </submittedName>
</protein>
<dbReference type="RefSeq" id="WP_002991942.1">
    <property type="nucleotide sequence ID" value="NZ_CP068108.1"/>
</dbReference>
<keyword evidence="3" id="KW-0121">Carboxypeptidase</keyword>
<feature type="signal peptide" evidence="1">
    <location>
        <begin position="1"/>
        <end position="19"/>
    </location>
</feature>
<reference evidence="3 4" key="1">
    <citation type="submission" date="2021-01" db="EMBL/GenBank/DDBJ databases">
        <title>FDA dAtabase for Regulatory Grade micrObial Sequences (FDA-ARGOS): Supporting development and validation of Infectious Disease Dx tests.</title>
        <authorList>
            <person name="Sproer C."/>
            <person name="Gronow S."/>
            <person name="Severitt S."/>
            <person name="Schroder I."/>
            <person name="Tallon L."/>
            <person name="Sadzewicz L."/>
            <person name="Zhao X."/>
            <person name="Boylan J."/>
            <person name="Ott S."/>
            <person name="Bowen H."/>
            <person name="Vavikolanu K."/>
            <person name="Mehta A."/>
            <person name="Aluvathingal J."/>
            <person name="Nadendla S."/>
            <person name="Lowell S."/>
            <person name="Myers T."/>
            <person name="Yan Y."/>
            <person name="Sichtig H."/>
        </authorList>
    </citation>
    <scope>NUCLEOTIDE SEQUENCE [LARGE SCALE GENOMIC DNA]</scope>
    <source>
        <strain evidence="3 4">FDAARGOS_1131</strain>
    </source>
</reference>
<evidence type="ECO:0000313" key="3">
    <source>
        <dbReference type="EMBL" id="QQU01430.1"/>
    </source>
</evidence>
<dbReference type="PROSITE" id="PS50234">
    <property type="entry name" value="VWFA"/>
    <property type="match status" value="1"/>
</dbReference>
<dbReference type="InterPro" id="IPR002035">
    <property type="entry name" value="VWF_A"/>
</dbReference>
<keyword evidence="3" id="KW-0378">Hydrolase</keyword>
<sequence length="1119" mass="127188">MRKILLYCFILLCSLNVLAGKRIIKGQVLGDDGYPLPGASIIEKGTKNGVSADIDGKFEIRVENKKDNYLVVSFIGFQTKEVKLEKKQDLYTVTLFEDKNALEEVIINTGYERVSRKVLTGSVARISSDQLVASGVSDVSRMIEGRAAGVTVGYRDAKYDREEQDEEQVGSKETWKKSSLRDNAMRLEIGDNEFLALEDAQVALQIEGNRIRVLIDAYFFNDKQSGLEGTFKLKLPVDASPYYFAFGETTLFDRDKKGNTATPVVQLHDYTQENFDLSMVGIQKRKDQQAIKQAKITEKETAADAYFSTIKRKVDPALMEWSGADMFSCRVFPLQANKLHHIVIGYDVDMVEGMDFRAFGLNLPEVKNKLRVDLAVADEKDYVITPLKDAVVQKANKKQYITYFNPTEKEITIRFNHVAPLVLEQQGEDSYVAGIMRVNLPREVDEHMAKDAVFMLDTSLSSSPVLFGVWVNLIEEILRQNEGIIERFAVLNFNIGTQWYQEKWVENTTKNRELVAKYLNNLALEGATDLGRALQEASHPSWLKQETRKNIFLLSDGDLNWGLSQRDLLAKNLQKGDKIHTYKTGMSGTNTELLDYLSTLTNGSSFTANSEAQLIESAKALRYKTWKVERVFGETATDILLAGGVIQLYDGQTIQLAARGSLDKPIQIKASSGNQMKVITFMPTYKVKSDLASRMYGKIALTQLEEIGNELKSASVDYSIYYSVLSNYTSFLMLETQQEYENYKIKSFDVAAKFVKEFTVHELLKEFINTKEVTAKQLFENWLTLLKKHNLLDSGDEVFTNFVSEMSEQDFVIHPQSVFSVWEKNGQTKEEQKILSQEDVTFDALQLLANQREVKKGQADALKLLSSMIEHNGSDVDVLRDLLTSTLNLSYGYDSYYLGQKILNTRLYDGLVYFNMARALEENNPKLAAVFYYLCYAIDFNDGNDYGSLKEISGLFASTFLKQWDKKNTRGSVKEKMFIKQLREQTKEEYESYFDENLTPDLVVLVYWNLDSTDLDLHVIEASKEECYYGNTDTKLGGKLSLDVTDGFGPEMYVLPKAKSGKYEISLNYFSENDMRTKSAAKAYVEVYKNFGTSKQKVSRKTIMLKEQRNKEVVETVVF</sequence>
<dbReference type="GeneID" id="93527343"/>
<dbReference type="Proteomes" id="UP000596202">
    <property type="component" value="Chromosome"/>
</dbReference>
<keyword evidence="3" id="KW-0645">Protease</keyword>
<dbReference type="CDD" id="cd00198">
    <property type="entry name" value="vWFA"/>
    <property type="match status" value="1"/>
</dbReference>
<dbReference type="InterPro" id="IPR008969">
    <property type="entry name" value="CarboxyPept-like_regulatory"/>
</dbReference>
<evidence type="ECO:0000256" key="1">
    <source>
        <dbReference type="SAM" id="SignalP"/>
    </source>
</evidence>
<dbReference type="OrthoDB" id="266279at2"/>
<feature type="chain" id="PRO_5040465478" evidence="1">
    <location>
        <begin position="20"/>
        <end position="1119"/>
    </location>
</feature>
<evidence type="ECO:0000313" key="4">
    <source>
        <dbReference type="Proteomes" id="UP000596202"/>
    </source>
</evidence>
<feature type="domain" description="VWFA" evidence="2">
    <location>
        <begin position="451"/>
        <end position="621"/>
    </location>
</feature>
<name>A0A9Q7ECB4_MYROD</name>
<proteinExistence type="predicted"/>
<dbReference type="AlphaFoldDB" id="A0A9Q7ECB4"/>
<dbReference type="SUPFAM" id="SSF53300">
    <property type="entry name" value="vWA-like"/>
    <property type="match status" value="1"/>
</dbReference>
<gene>
    <name evidence="3" type="ORF">I6I88_06725</name>
</gene>
<accession>A0A9Q7ECB4</accession>
<keyword evidence="1" id="KW-0732">Signal</keyword>
<dbReference type="SUPFAM" id="SSF49464">
    <property type="entry name" value="Carboxypeptidase regulatory domain-like"/>
    <property type="match status" value="1"/>
</dbReference>
<dbReference type="Gene3D" id="3.40.50.410">
    <property type="entry name" value="von Willebrand factor, type A domain"/>
    <property type="match status" value="1"/>
</dbReference>
<evidence type="ECO:0000259" key="2">
    <source>
        <dbReference type="PROSITE" id="PS50234"/>
    </source>
</evidence>
<dbReference type="InterPro" id="IPR036465">
    <property type="entry name" value="vWFA_dom_sf"/>
</dbReference>
<organism evidence="3 4">
    <name type="scientific">Myroides odoratus</name>
    <name type="common">Flavobacterium odoratum</name>
    <dbReference type="NCBI Taxonomy" id="256"/>
    <lineage>
        <taxon>Bacteria</taxon>
        <taxon>Pseudomonadati</taxon>
        <taxon>Bacteroidota</taxon>
        <taxon>Flavobacteriia</taxon>
        <taxon>Flavobacteriales</taxon>
        <taxon>Flavobacteriaceae</taxon>
        <taxon>Myroides</taxon>
    </lineage>
</organism>
<dbReference type="Pfam" id="PF13715">
    <property type="entry name" value="CarbopepD_reg_2"/>
    <property type="match status" value="1"/>
</dbReference>